<sequence length="169" mass="18834">MSIKIGFRVTGMFFGSAKPIVVEIDNPKSSVRDVMLKVSKLVEEGGVPGVESFIFSPRNPSDAETLSSITIKYSEGPNGVYSPGTYHLEENLMGNPILAFQFYHFRANMQQVNNNNRTNTFGEPIEDIFKDGDIIIWRQIAILQAPNGLRQVESLAVKEIDSLKRANLI</sequence>
<dbReference type="EMBL" id="CP001744">
    <property type="protein sequence ID" value="ADG69019.1"/>
    <property type="molecule type" value="Genomic_DNA"/>
</dbReference>
<dbReference type="RefSeq" id="WP_013111450.1">
    <property type="nucleotide sequence ID" value="NC_014148.1"/>
</dbReference>
<evidence type="ECO:0000313" key="1">
    <source>
        <dbReference type="EMBL" id="ADG69019.1"/>
    </source>
</evidence>
<evidence type="ECO:0000313" key="2">
    <source>
        <dbReference type="Proteomes" id="UP000002220"/>
    </source>
</evidence>
<organism evidence="1 2">
    <name type="scientific">Planctopirus limnophila (strain ATCC 43296 / DSM 3776 / IFAM 1008 / Mu 290)</name>
    <name type="common">Planctomyces limnophilus</name>
    <dbReference type="NCBI Taxonomy" id="521674"/>
    <lineage>
        <taxon>Bacteria</taxon>
        <taxon>Pseudomonadati</taxon>
        <taxon>Planctomycetota</taxon>
        <taxon>Planctomycetia</taxon>
        <taxon>Planctomycetales</taxon>
        <taxon>Planctomycetaceae</taxon>
        <taxon>Planctopirus</taxon>
    </lineage>
</organism>
<dbReference type="HOGENOM" id="CLU_1577064_0_0_0"/>
<dbReference type="KEGG" id="plm:Plim_3205"/>
<dbReference type="Proteomes" id="UP000002220">
    <property type="component" value="Chromosome"/>
</dbReference>
<protein>
    <submittedName>
        <fullName evidence="1">Uncharacterized protein</fullName>
    </submittedName>
</protein>
<accession>D5STJ0</accession>
<proteinExistence type="predicted"/>
<name>D5STJ0_PLAL2</name>
<dbReference type="AlphaFoldDB" id="D5STJ0"/>
<reference evidence="1 2" key="1">
    <citation type="journal article" date="2010" name="Stand. Genomic Sci.">
        <title>Complete genome sequence of Planctomyces limnophilus type strain (Mu 290).</title>
        <authorList>
            <person name="Labutti K."/>
            <person name="Sikorski J."/>
            <person name="Schneider S."/>
            <person name="Nolan M."/>
            <person name="Lucas S."/>
            <person name="Glavina Del Rio T."/>
            <person name="Tice H."/>
            <person name="Cheng J.F."/>
            <person name="Goodwin L."/>
            <person name="Pitluck S."/>
            <person name="Liolios K."/>
            <person name="Ivanova N."/>
            <person name="Mavromatis K."/>
            <person name="Mikhailova N."/>
            <person name="Pati A."/>
            <person name="Chen A."/>
            <person name="Palaniappan K."/>
            <person name="Land M."/>
            <person name="Hauser L."/>
            <person name="Chang Y.J."/>
            <person name="Jeffries C.D."/>
            <person name="Tindall B.J."/>
            <person name="Rohde M."/>
            <person name="Goker M."/>
            <person name="Woyke T."/>
            <person name="Bristow J."/>
            <person name="Eisen J.A."/>
            <person name="Markowitz V."/>
            <person name="Hugenholtz P."/>
            <person name="Kyrpides N.C."/>
            <person name="Klenk H.P."/>
            <person name="Lapidus A."/>
        </authorList>
    </citation>
    <scope>NUCLEOTIDE SEQUENCE [LARGE SCALE GENOMIC DNA]</scope>
    <source>
        <strain evidence="2">ATCC 43296 / DSM 3776 / IFAM 1008 / 290</strain>
    </source>
</reference>
<keyword evidence="2" id="KW-1185">Reference proteome</keyword>
<gene>
    <name evidence="1" type="ordered locus">Plim_3205</name>
</gene>